<dbReference type="Gene3D" id="3.30.450.150">
    <property type="entry name" value="Haem-degrading domain"/>
    <property type="match status" value="1"/>
</dbReference>
<evidence type="ECO:0000313" key="1">
    <source>
        <dbReference type="EMBL" id="TQE99333.1"/>
    </source>
</evidence>
<dbReference type="PANTHER" id="PTHR34309:SF1">
    <property type="entry name" value="PROTEIN GLCG"/>
    <property type="match status" value="1"/>
</dbReference>
<evidence type="ECO:0000313" key="2">
    <source>
        <dbReference type="Proteomes" id="UP000315400"/>
    </source>
</evidence>
<proteinExistence type="predicted"/>
<dbReference type="InterPro" id="IPR038084">
    <property type="entry name" value="PduO/GlcC-like_sf"/>
</dbReference>
<organism evidence="1 2">
    <name type="scientific">Spiribacter salinus</name>
    <dbReference type="NCBI Taxonomy" id="1335746"/>
    <lineage>
        <taxon>Bacteria</taxon>
        <taxon>Pseudomonadati</taxon>
        <taxon>Pseudomonadota</taxon>
        <taxon>Gammaproteobacteria</taxon>
        <taxon>Chromatiales</taxon>
        <taxon>Ectothiorhodospiraceae</taxon>
        <taxon>Spiribacter</taxon>
    </lineage>
</organism>
<dbReference type="AlphaFoldDB" id="A0A540VT54"/>
<dbReference type="Pfam" id="PF03928">
    <property type="entry name" value="HbpS-like"/>
    <property type="match status" value="1"/>
</dbReference>
<dbReference type="PANTHER" id="PTHR34309">
    <property type="entry name" value="SLR1406 PROTEIN"/>
    <property type="match status" value="1"/>
</dbReference>
<reference evidence="1 2" key="1">
    <citation type="submission" date="2019-06" db="EMBL/GenBank/DDBJ databases">
        <title>Metagenome assembled Genome of Spiribacter salinus SL48-SHIP from the microbial mat of Salt Lake 48 (Novosibirsk region, Russia).</title>
        <authorList>
            <person name="Shipova A."/>
            <person name="Rozanov A.S."/>
            <person name="Bryanskaya A.V."/>
            <person name="Peltek S.E."/>
        </authorList>
    </citation>
    <scope>NUCLEOTIDE SEQUENCE [LARGE SCALE GENOMIC DNA]</scope>
    <source>
        <strain evidence="1">SL48-SHIP-2</strain>
    </source>
</reference>
<dbReference type="EMBL" id="VIFK01000071">
    <property type="protein sequence ID" value="TQE99333.1"/>
    <property type="molecule type" value="Genomic_DNA"/>
</dbReference>
<gene>
    <name evidence="1" type="ORF">FKY71_09195</name>
</gene>
<sequence length="143" mass="14716">MEDRRVHRTYVKLSHRGALTALDAAIERAEQLGVPQNVCIVDEGGNLLAFARMDGARLLSGDTSRQKAVTAASHGTPTGNLDPELQLNFGLATGGRLTNLEGGLPIYLDGVLAGGIGVGSGKGTEDIDVGRAALAAIGAEEVP</sequence>
<dbReference type="InterPro" id="IPR005624">
    <property type="entry name" value="PduO/GlcC-like"/>
</dbReference>
<accession>A0A540VT54</accession>
<dbReference type="SUPFAM" id="SSF143744">
    <property type="entry name" value="GlcG-like"/>
    <property type="match status" value="1"/>
</dbReference>
<comment type="caution">
    <text evidence="1">The sequence shown here is derived from an EMBL/GenBank/DDBJ whole genome shotgun (WGS) entry which is preliminary data.</text>
</comment>
<name>A0A540VT54_9GAMM</name>
<dbReference type="Proteomes" id="UP000315400">
    <property type="component" value="Unassembled WGS sequence"/>
</dbReference>
<dbReference type="InterPro" id="IPR052517">
    <property type="entry name" value="GlcG_carb_metab_protein"/>
</dbReference>
<protein>
    <submittedName>
        <fullName evidence="1">Heme-binding protein</fullName>
    </submittedName>
</protein>